<dbReference type="GeneID" id="20802033"/>
<dbReference type="RefSeq" id="XP_009820819.1">
    <property type="nucleotide sequence ID" value="XM_009822517.1"/>
</dbReference>
<proteinExistence type="predicted"/>
<accession>W4HAV9</accession>
<protein>
    <submittedName>
        <fullName evidence="1">Uncharacterized protein</fullName>
    </submittedName>
</protein>
<dbReference type="VEuPathDB" id="FungiDB:H257_00037"/>
<dbReference type="AlphaFoldDB" id="W4HAV9"/>
<name>W4HAV9_APHAT</name>
<evidence type="ECO:0000313" key="1">
    <source>
        <dbReference type="EMBL" id="ETV88419.1"/>
    </source>
</evidence>
<dbReference type="EMBL" id="KI913114">
    <property type="protein sequence ID" value="ETV88419.1"/>
    <property type="molecule type" value="Genomic_DNA"/>
</dbReference>
<reference evidence="1" key="1">
    <citation type="submission" date="2013-12" db="EMBL/GenBank/DDBJ databases">
        <title>The Genome Sequence of Aphanomyces astaci APO3.</title>
        <authorList>
            <consortium name="The Broad Institute Genomics Platform"/>
            <person name="Russ C."/>
            <person name="Tyler B."/>
            <person name="van West P."/>
            <person name="Dieguez-Uribeondo J."/>
            <person name="Young S.K."/>
            <person name="Zeng Q."/>
            <person name="Gargeya S."/>
            <person name="Fitzgerald M."/>
            <person name="Abouelleil A."/>
            <person name="Alvarado L."/>
            <person name="Chapman S.B."/>
            <person name="Gainer-Dewar J."/>
            <person name="Goldberg J."/>
            <person name="Griggs A."/>
            <person name="Gujja S."/>
            <person name="Hansen M."/>
            <person name="Howarth C."/>
            <person name="Imamovic A."/>
            <person name="Ireland A."/>
            <person name="Larimer J."/>
            <person name="McCowan C."/>
            <person name="Murphy C."/>
            <person name="Pearson M."/>
            <person name="Poon T.W."/>
            <person name="Priest M."/>
            <person name="Roberts A."/>
            <person name="Saif S."/>
            <person name="Shea T."/>
            <person name="Sykes S."/>
            <person name="Wortman J."/>
            <person name="Nusbaum C."/>
            <person name="Birren B."/>
        </authorList>
    </citation>
    <scope>NUCLEOTIDE SEQUENCE [LARGE SCALE GENOMIC DNA]</scope>
    <source>
        <strain evidence="1">APO3</strain>
    </source>
</reference>
<sequence length="154" mass="17262">MVMALVSNLTAAPTSFRCLARIAVLPTSTHPSPPSHLNFRLHAWSCVSTCCPAAHSLQHHPERWSCPRDYMYYATVNPLLLVQLLRIPAVICRPLDDVWLNASSSAPQCQVQSQYSTAQLPQRSEPSRVTWVAIRQLEDNSVRRSTALDLLFPI</sequence>
<gene>
    <name evidence="1" type="ORF">H257_00037</name>
</gene>
<organism evidence="1">
    <name type="scientific">Aphanomyces astaci</name>
    <name type="common">Crayfish plague agent</name>
    <dbReference type="NCBI Taxonomy" id="112090"/>
    <lineage>
        <taxon>Eukaryota</taxon>
        <taxon>Sar</taxon>
        <taxon>Stramenopiles</taxon>
        <taxon>Oomycota</taxon>
        <taxon>Saprolegniomycetes</taxon>
        <taxon>Saprolegniales</taxon>
        <taxon>Verrucalvaceae</taxon>
        <taxon>Aphanomyces</taxon>
    </lineage>
</organism>